<dbReference type="Pfam" id="PF20130">
    <property type="entry name" value="DUF6520"/>
    <property type="match status" value="1"/>
</dbReference>
<dbReference type="Proteomes" id="UP001153642">
    <property type="component" value="Unassembled WGS sequence"/>
</dbReference>
<sequence>MKNLKLMLPMLAFIMAIGMSFAFVDANKTVVQGYYEASPGNWQSVNVDCEGSSDCKIRFLPDPTIYKVYATPDTSQPLDGSGEVVDL</sequence>
<dbReference type="EMBL" id="JAPMUA010000001">
    <property type="protein sequence ID" value="MDG3584712.1"/>
    <property type="molecule type" value="Genomic_DNA"/>
</dbReference>
<organism evidence="2 3">
    <name type="scientific">Galbibacter pacificus</name>
    <dbReference type="NCBI Taxonomy" id="2996052"/>
    <lineage>
        <taxon>Bacteria</taxon>
        <taxon>Pseudomonadati</taxon>
        <taxon>Bacteroidota</taxon>
        <taxon>Flavobacteriia</taxon>
        <taxon>Flavobacteriales</taxon>
        <taxon>Flavobacteriaceae</taxon>
        <taxon>Galbibacter</taxon>
    </lineage>
</organism>
<comment type="caution">
    <text evidence="2">The sequence shown here is derived from an EMBL/GenBank/DDBJ whole genome shotgun (WGS) entry which is preliminary data.</text>
</comment>
<keyword evidence="1" id="KW-0732">Signal</keyword>
<proteinExistence type="predicted"/>
<dbReference type="RefSeq" id="WP_277898470.1">
    <property type="nucleotide sequence ID" value="NZ_JAPMUA010000001.1"/>
</dbReference>
<reference evidence="2" key="1">
    <citation type="submission" date="2022-11" db="EMBL/GenBank/DDBJ databases">
        <title>High-quality draft genome sequence of Galbibacter sp. strain CMA-7.</title>
        <authorList>
            <person name="Wei L."/>
            <person name="Dong C."/>
            <person name="Shao Z."/>
        </authorList>
    </citation>
    <scope>NUCLEOTIDE SEQUENCE</scope>
    <source>
        <strain evidence="2">CMA-7</strain>
    </source>
</reference>
<feature type="chain" id="PRO_5045918210" evidence="1">
    <location>
        <begin position="23"/>
        <end position="87"/>
    </location>
</feature>
<keyword evidence="3" id="KW-1185">Reference proteome</keyword>
<gene>
    <name evidence="2" type="ORF">OSR52_02445</name>
</gene>
<protein>
    <submittedName>
        <fullName evidence="2">DUF6520 family protein</fullName>
    </submittedName>
</protein>
<feature type="signal peptide" evidence="1">
    <location>
        <begin position="1"/>
        <end position="22"/>
    </location>
</feature>
<name>A0ABT6FN68_9FLAO</name>
<evidence type="ECO:0000313" key="3">
    <source>
        <dbReference type="Proteomes" id="UP001153642"/>
    </source>
</evidence>
<evidence type="ECO:0000256" key="1">
    <source>
        <dbReference type="SAM" id="SignalP"/>
    </source>
</evidence>
<accession>A0ABT6FN68</accession>
<dbReference type="InterPro" id="IPR045391">
    <property type="entry name" value="DUF6520"/>
</dbReference>
<evidence type="ECO:0000313" key="2">
    <source>
        <dbReference type="EMBL" id="MDG3584712.1"/>
    </source>
</evidence>